<reference evidence="1 2" key="2">
    <citation type="submission" date="2018-11" db="EMBL/GenBank/DDBJ databases">
        <authorList>
            <consortium name="Pathogen Informatics"/>
        </authorList>
    </citation>
    <scope>NUCLEOTIDE SEQUENCE [LARGE SCALE GENOMIC DNA]</scope>
</reference>
<gene>
    <name evidence="1" type="ORF">TCLT_LOCUS3292</name>
</gene>
<dbReference type="WBParaSite" id="TCLT_0000329701-mRNA-1">
    <property type="protein sequence ID" value="TCLT_0000329701-mRNA-1"/>
    <property type="gene ID" value="TCLT_0000329701"/>
</dbReference>
<evidence type="ECO:0000313" key="3">
    <source>
        <dbReference type="WBParaSite" id="TCLT_0000329701-mRNA-1"/>
    </source>
</evidence>
<accession>A0A0N5CSU1</accession>
<organism evidence="3">
    <name type="scientific">Thelazia callipaeda</name>
    <name type="common">Oriental eyeworm</name>
    <name type="synonym">Parasitic nematode</name>
    <dbReference type="NCBI Taxonomy" id="103827"/>
    <lineage>
        <taxon>Eukaryota</taxon>
        <taxon>Metazoa</taxon>
        <taxon>Ecdysozoa</taxon>
        <taxon>Nematoda</taxon>
        <taxon>Chromadorea</taxon>
        <taxon>Rhabditida</taxon>
        <taxon>Spirurina</taxon>
        <taxon>Spiruromorpha</taxon>
        <taxon>Thelazioidea</taxon>
        <taxon>Thelaziidae</taxon>
        <taxon>Thelazia</taxon>
    </lineage>
</organism>
<dbReference type="Proteomes" id="UP000276776">
    <property type="component" value="Unassembled WGS sequence"/>
</dbReference>
<evidence type="ECO:0000313" key="1">
    <source>
        <dbReference type="EMBL" id="VDM99691.1"/>
    </source>
</evidence>
<dbReference type="EMBL" id="UYYF01001247">
    <property type="protein sequence ID" value="VDM99691.1"/>
    <property type="molecule type" value="Genomic_DNA"/>
</dbReference>
<name>A0A0N5CSU1_THECL</name>
<proteinExistence type="predicted"/>
<dbReference type="AlphaFoldDB" id="A0A0N5CSU1"/>
<evidence type="ECO:0000313" key="2">
    <source>
        <dbReference type="Proteomes" id="UP000276776"/>
    </source>
</evidence>
<keyword evidence="2" id="KW-1185">Reference proteome</keyword>
<sequence>MDFERQDPENYFLELLGTCVEGGMRGFKIFEGYISSQQWLSCSSAHSFCRQEGIWKHCMLL</sequence>
<reference evidence="3" key="1">
    <citation type="submission" date="2017-02" db="UniProtKB">
        <authorList>
            <consortium name="WormBaseParasite"/>
        </authorList>
    </citation>
    <scope>IDENTIFICATION</scope>
</reference>
<protein>
    <submittedName>
        <fullName evidence="1 3">Uncharacterized protein</fullName>
    </submittedName>
</protein>